<gene>
    <name evidence="4" type="ORF">GA424_15050</name>
    <name evidence="2" type="ORF">GA560_20205</name>
    <name evidence="3" type="ORF">GA574_24740</name>
    <name evidence="5" type="ORF">LD004_13615</name>
</gene>
<dbReference type="AlphaFoldDB" id="A0A174HIF7"/>
<dbReference type="Proteomes" id="UP000474077">
    <property type="component" value="Unassembled WGS sequence"/>
</dbReference>
<dbReference type="InterPro" id="IPR011009">
    <property type="entry name" value="Kinase-like_dom_sf"/>
</dbReference>
<dbReference type="EMBL" id="WDEH01000024">
    <property type="protein sequence ID" value="KAB6136554.1"/>
    <property type="molecule type" value="Genomic_DNA"/>
</dbReference>
<dbReference type="Pfam" id="PF01636">
    <property type="entry name" value="APH"/>
    <property type="match status" value="1"/>
</dbReference>
<reference evidence="6 7" key="1">
    <citation type="journal article" date="2019" name="Nat. Med.">
        <title>A library of human gut bacterial isolates paired with longitudinal multiomics data enables mechanistic microbiome research.</title>
        <authorList>
            <person name="Poyet M."/>
            <person name="Groussin M."/>
            <person name="Gibbons S.M."/>
            <person name="Avila-Pacheco J."/>
            <person name="Jiang X."/>
            <person name="Kearney S.M."/>
            <person name="Perrotta A.R."/>
            <person name="Berdy B."/>
            <person name="Zhao S."/>
            <person name="Lieberman T.D."/>
            <person name="Swanson P.K."/>
            <person name="Smith M."/>
            <person name="Roesemann S."/>
            <person name="Alexander J.E."/>
            <person name="Rich S.A."/>
            <person name="Livny J."/>
            <person name="Vlamakis H."/>
            <person name="Clish C."/>
            <person name="Bullock K."/>
            <person name="Deik A."/>
            <person name="Scott J."/>
            <person name="Pierce K.A."/>
            <person name="Xavier R.J."/>
            <person name="Alm E.J."/>
        </authorList>
    </citation>
    <scope>NUCLEOTIDE SEQUENCE [LARGE SCALE GENOMIC DNA]</scope>
    <source>
        <strain evidence="4 8">BIOML-A62</strain>
        <strain evidence="2 7">BIOML-A73</strain>
        <strain evidence="3 6">BIOML-A74</strain>
    </source>
</reference>
<dbReference type="SUPFAM" id="SSF56112">
    <property type="entry name" value="Protein kinase-like (PK-like)"/>
    <property type="match status" value="1"/>
</dbReference>
<dbReference type="InterPro" id="IPR002575">
    <property type="entry name" value="Aminoglycoside_PTrfase"/>
</dbReference>
<evidence type="ECO:0000313" key="3">
    <source>
        <dbReference type="EMBL" id="KAB6081360.1"/>
    </source>
</evidence>
<accession>A0A174HIF7</accession>
<keyword evidence="6" id="KW-1185">Reference proteome</keyword>
<dbReference type="GeneID" id="69479134"/>
<evidence type="ECO:0000313" key="8">
    <source>
        <dbReference type="Proteomes" id="UP000487596"/>
    </source>
</evidence>
<name>A0A174HIF7_9BACE</name>
<comment type="caution">
    <text evidence="3">The sequence shown here is derived from an EMBL/GenBank/DDBJ whole genome shotgun (WGS) entry which is preliminary data.</text>
</comment>
<reference evidence="5" key="2">
    <citation type="submission" date="2023-08" db="EMBL/GenBank/DDBJ databases">
        <title>Mucin Metabolism Genes Underlie the Key Renovations of Bacteroides xylanisolvens Genomes in Captive Great Apes.</title>
        <authorList>
            <person name="Nishida A.H."/>
        </authorList>
    </citation>
    <scope>NUCLEOTIDE SEQUENCE</scope>
    <source>
        <strain evidence="5">P13.H9</strain>
    </source>
</reference>
<dbReference type="EMBL" id="WDER01000071">
    <property type="protein sequence ID" value="KAB6079344.1"/>
    <property type="molecule type" value="Genomic_DNA"/>
</dbReference>
<organism evidence="3 6">
    <name type="scientific">Bacteroides xylanisolvens</name>
    <dbReference type="NCBI Taxonomy" id="371601"/>
    <lineage>
        <taxon>Bacteria</taxon>
        <taxon>Pseudomonadati</taxon>
        <taxon>Bacteroidota</taxon>
        <taxon>Bacteroidia</taxon>
        <taxon>Bacteroidales</taxon>
        <taxon>Bacteroidaceae</taxon>
        <taxon>Bacteroides</taxon>
    </lineage>
</organism>
<evidence type="ECO:0000313" key="7">
    <source>
        <dbReference type="Proteomes" id="UP000474077"/>
    </source>
</evidence>
<dbReference type="EMBL" id="WDES01000061">
    <property type="protein sequence ID" value="KAB6081360.1"/>
    <property type="molecule type" value="Genomic_DNA"/>
</dbReference>
<dbReference type="Proteomes" id="UP001198461">
    <property type="component" value="Unassembled WGS sequence"/>
</dbReference>
<evidence type="ECO:0000259" key="1">
    <source>
        <dbReference type="Pfam" id="PF01636"/>
    </source>
</evidence>
<evidence type="ECO:0000313" key="5">
    <source>
        <dbReference type="EMBL" id="MCA4704645.1"/>
    </source>
</evidence>
<dbReference type="Gene3D" id="3.90.1200.10">
    <property type="match status" value="1"/>
</dbReference>
<evidence type="ECO:0000313" key="2">
    <source>
        <dbReference type="EMBL" id="KAB6079344.1"/>
    </source>
</evidence>
<evidence type="ECO:0000313" key="6">
    <source>
        <dbReference type="Proteomes" id="UP000435059"/>
    </source>
</evidence>
<dbReference type="RefSeq" id="WP_008021484.1">
    <property type="nucleotide sequence ID" value="NZ_AP031409.1"/>
</dbReference>
<feature type="domain" description="Aminoglycoside phosphotransferase" evidence="1">
    <location>
        <begin position="155"/>
        <end position="207"/>
    </location>
</feature>
<protein>
    <submittedName>
        <fullName evidence="5">Phosphotransferase</fullName>
    </submittedName>
</protein>
<dbReference type="EMBL" id="JAIWYE010000025">
    <property type="protein sequence ID" value="MCA4704645.1"/>
    <property type="molecule type" value="Genomic_DNA"/>
</dbReference>
<dbReference type="Proteomes" id="UP000487596">
    <property type="component" value="Unassembled WGS sequence"/>
</dbReference>
<evidence type="ECO:0000313" key="4">
    <source>
        <dbReference type="EMBL" id="KAB6136554.1"/>
    </source>
</evidence>
<sequence>MEIEIRGHSGCQIDIVNGGDSLFINKSTRDKNYIPRLYKQALKQCNASKIAYQHIRVPKIYGIERMDEYLNIKMEYIYSKNYVDYFEDAGFDQISYFIKALKIFIDSEIENSKMTPINKNVVINKYNDVCDKVAKNDFISKDTDIKIILEKSSIVFNELDEEINIPVGQCHGDLTFSNILFNGNNYYLIDFLDSFLESPLLDLVKIRQDSNYGWSQLMYGHDFDSVRMRIISDKIDKEIDIYYSNYDWYNKYYSTFQLMNFLRVIQYAKEERTVAFLKNVLNSIL</sequence>
<proteinExistence type="predicted"/>
<dbReference type="Proteomes" id="UP000435059">
    <property type="component" value="Unassembled WGS sequence"/>
</dbReference>